<dbReference type="EMBL" id="JDSS02000038">
    <property type="protein sequence ID" value="KFB66722.1"/>
    <property type="molecule type" value="Genomic_DNA"/>
</dbReference>
<comment type="caution">
    <text evidence="1">The sequence shown here is derived from an EMBL/GenBank/DDBJ whole genome shotgun (WGS) entry which is preliminary data.</text>
</comment>
<sequence length="135" mass="15174">MTTEVQARDAIITYLNSAWVSTYPTVKVFYENAVKVDLDAVGPCFLRVIVDFTDSVRQGIDIAPYTASYGEVILQLFAKDGQGTRDALTKLNYLRELLKYQKLTGVDLDCPTPGKKQSRGGWTSHDLIVPFYFLQ</sequence>
<name>A0A084XW78_9PROT</name>
<dbReference type="AlphaFoldDB" id="A0A084XW78"/>
<reference evidence="1 2" key="1">
    <citation type="submission" date="2014-07" db="EMBL/GenBank/DDBJ databases">
        <title>Expanding our view of genomic diversity in Candidatus Accumulibacter clades.</title>
        <authorList>
            <person name="Skennerton C.T."/>
            <person name="Barr J.J."/>
            <person name="Slater F.R."/>
            <person name="Bond P.L."/>
            <person name="Tyson G.W."/>
        </authorList>
    </citation>
    <scope>NUCLEOTIDE SEQUENCE [LARGE SCALE GENOMIC DNA]</scope>
    <source>
        <strain evidence="2">SK-01</strain>
    </source>
</reference>
<accession>A0A084XW78</accession>
<evidence type="ECO:0000313" key="1">
    <source>
        <dbReference type="EMBL" id="KFB66722.1"/>
    </source>
</evidence>
<organism evidence="1 2">
    <name type="scientific">Candidatus Accumulibacter vicinus</name>
    <dbReference type="NCBI Taxonomy" id="2954382"/>
    <lineage>
        <taxon>Bacteria</taxon>
        <taxon>Pseudomonadati</taxon>
        <taxon>Pseudomonadota</taxon>
        <taxon>Betaproteobacteria</taxon>
        <taxon>Candidatus Accumulibacter</taxon>
    </lineage>
</organism>
<dbReference type="Gene3D" id="3.30.2000.20">
    <property type="match status" value="1"/>
</dbReference>
<protein>
    <submittedName>
        <fullName evidence="1">Uncharacterized protein</fullName>
    </submittedName>
</protein>
<proteinExistence type="predicted"/>
<dbReference type="STRING" id="1457154.CAPSK01_003986"/>
<dbReference type="RefSeq" id="WP_273703956.1">
    <property type="nucleotide sequence ID" value="NZ_JDSS02000038.1"/>
</dbReference>
<gene>
    <name evidence="1" type="ORF">CAPSK01_003986</name>
</gene>
<evidence type="ECO:0000313" key="2">
    <source>
        <dbReference type="Proteomes" id="UP000019812"/>
    </source>
</evidence>
<dbReference type="Proteomes" id="UP000019812">
    <property type="component" value="Unassembled WGS sequence"/>
</dbReference>